<dbReference type="SUPFAM" id="SSF81383">
    <property type="entry name" value="F-box domain"/>
    <property type="match status" value="1"/>
</dbReference>
<dbReference type="Pfam" id="PF00646">
    <property type="entry name" value="F-box"/>
    <property type="match status" value="1"/>
</dbReference>
<organism evidence="3 4">
    <name type="scientific">Cladobotryum mycophilum</name>
    <dbReference type="NCBI Taxonomy" id="491253"/>
    <lineage>
        <taxon>Eukaryota</taxon>
        <taxon>Fungi</taxon>
        <taxon>Dikarya</taxon>
        <taxon>Ascomycota</taxon>
        <taxon>Pezizomycotina</taxon>
        <taxon>Sordariomycetes</taxon>
        <taxon>Hypocreomycetidae</taxon>
        <taxon>Hypocreales</taxon>
        <taxon>Hypocreaceae</taxon>
        <taxon>Cladobotryum</taxon>
    </lineage>
</organism>
<keyword evidence="1" id="KW-0812">Transmembrane</keyword>
<gene>
    <name evidence="3" type="ORF">PT974_00134</name>
</gene>
<dbReference type="InterPro" id="IPR036047">
    <property type="entry name" value="F-box-like_dom_sf"/>
</dbReference>
<dbReference type="EMBL" id="JAVFKD010000001">
    <property type="protein sequence ID" value="KAK5997774.1"/>
    <property type="molecule type" value="Genomic_DNA"/>
</dbReference>
<name>A0ABR0T0L3_9HYPO</name>
<proteinExistence type="predicted"/>
<feature type="transmembrane region" description="Helical" evidence="1">
    <location>
        <begin position="223"/>
        <end position="243"/>
    </location>
</feature>
<feature type="domain" description="F-box" evidence="2">
    <location>
        <begin position="50"/>
        <end position="99"/>
    </location>
</feature>
<keyword evidence="1" id="KW-1133">Transmembrane helix</keyword>
<feature type="transmembrane region" description="Helical" evidence="1">
    <location>
        <begin position="192"/>
        <end position="217"/>
    </location>
</feature>
<dbReference type="InterPro" id="IPR001810">
    <property type="entry name" value="F-box_dom"/>
</dbReference>
<dbReference type="PROSITE" id="PS50181">
    <property type="entry name" value="FBOX"/>
    <property type="match status" value="1"/>
</dbReference>
<feature type="transmembrane region" description="Helical" evidence="1">
    <location>
        <begin position="293"/>
        <end position="315"/>
    </location>
</feature>
<comment type="caution">
    <text evidence="3">The sequence shown here is derived from an EMBL/GenBank/DDBJ whole genome shotgun (WGS) entry which is preliminary data.</text>
</comment>
<evidence type="ECO:0000313" key="3">
    <source>
        <dbReference type="EMBL" id="KAK5997774.1"/>
    </source>
</evidence>
<protein>
    <recommendedName>
        <fullName evidence="2">F-box domain-containing protein</fullName>
    </recommendedName>
</protein>
<keyword evidence="1" id="KW-0472">Membrane</keyword>
<feature type="transmembrane region" description="Helical" evidence="1">
    <location>
        <begin position="255"/>
        <end position="273"/>
    </location>
</feature>
<sequence>MEFSHTPEGWRRILGRSRLLYPHTGISSDNESALAVPAQARSRDPKNAFQISLLRLPSELQLLILSYLDFGDIERLRRTNSGIRRSLNKATIRTLFPNLKDVLLSTCYLCLVHKHGMDLIRAEESDARYPLASRCFDCVAQRSGFMVGRKYMLGNSASVWVCRWCGYPVSTIAGWNQPEFHVKCFQKYNRILLLYFLLGCAQWAVVIIAAALCWHYFRHSKMVLGPTIVNFVVAFWVFGLSVLRGAVLRTYHWAFVLELAIMALWIPPVYAIAEHISKSPNGASKATMATLAFIGINMFFRFLNAAGNFILLCEWKMWRRNKPRSSLMRRFITKTLTILVFWADPQSMEQDYPATWWFRGSRETESVDVAEEV</sequence>
<keyword evidence="4" id="KW-1185">Reference proteome</keyword>
<evidence type="ECO:0000259" key="2">
    <source>
        <dbReference type="PROSITE" id="PS50181"/>
    </source>
</evidence>
<dbReference type="Proteomes" id="UP001338125">
    <property type="component" value="Unassembled WGS sequence"/>
</dbReference>
<accession>A0ABR0T0L3</accession>
<evidence type="ECO:0000256" key="1">
    <source>
        <dbReference type="SAM" id="Phobius"/>
    </source>
</evidence>
<reference evidence="3 4" key="1">
    <citation type="submission" date="2024-01" db="EMBL/GenBank/DDBJ databases">
        <title>Complete genome of Cladobotryum mycophilum ATHUM6906.</title>
        <authorList>
            <person name="Christinaki A.C."/>
            <person name="Myridakis A.I."/>
            <person name="Kouvelis V.N."/>
        </authorList>
    </citation>
    <scope>NUCLEOTIDE SEQUENCE [LARGE SCALE GENOMIC DNA]</scope>
    <source>
        <strain evidence="3 4">ATHUM6906</strain>
    </source>
</reference>
<evidence type="ECO:0000313" key="4">
    <source>
        <dbReference type="Proteomes" id="UP001338125"/>
    </source>
</evidence>